<reference evidence="8" key="1">
    <citation type="submission" date="2020-09" db="EMBL/GenBank/DDBJ databases">
        <title>Pelagicoccus enzymogenes sp. nov. with an EPS production, isolated from marine sediment.</title>
        <authorList>
            <person name="Feng X."/>
        </authorList>
    </citation>
    <scope>NUCLEOTIDE SEQUENCE</scope>
    <source>
        <strain evidence="8">NFK12</strain>
    </source>
</reference>
<proteinExistence type="predicted"/>
<keyword evidence="9" id="KW-1185">Reference proteome</keyword>
<comment type="subcellular location">
    <subcellularLocation>
        <location evidence="1">Membrane</location>
        <topology evidence="1">Multi-pass membrane protein</topology>
    </subcellularLocation>
</comment>
<dbReference type="InterPro" id="IPR002109">
    <property type="entry name" value="Glutaredoxin"/>
</dbReference>
<evidence type="ECO:0000256" key="2">
    <source>
        <dbReference type="ARBA" id="ARBA00022692"/>
    </source>
</evidence>
<evidence type="ECO:0000256" key="4">
    <source>
        <dbReference type="ARBA" id="ARBA00023136"/>
    </source>
</evidence>
<dbReference type="InterPro" id="IPR009908">
    <property type="entry name" value="Methylamine_util_MauE"/>
</dbReference>
<evidence type="ECO:0000313" key="8">
    <source>
        <dbReference type="EMBL" id="MBD5779924.1"/>
    </source>
</evidence>
<dbReference type="Gene3D" id="3.40.30.10">
    <property type="entry name" value="Glutaredoxin"/>
    <property type="match status" value="1"/>
</dbReference>
<gene>
    <name evidence="8" type="ORF">IEN85_10530</name>
</gene>
<feature type="transmembrane region" description="Helical" evidence="5">
    <location>
        <begin position="92"/>
        <end position="112"/>
    </location>
</feature>
<evidence type="ECO:0000259" key="7">
    <source>
        <dbReference type="Pfam" id="PF07291"/>
    </source>
</evidence>
<dbReference type="CDD" id="cd02066">
    <property type="entry name" value="GRX_family"/>
    <property type="match status" value="1"/>
</dbReference>
<dbReference type="EMBL" id="JACYFG010000022">
    <property type="protein sequence ID" value="MBD5779924.1"/>
    <property type="molecule type" value="Genomic_DNA"/>
</dbReference>
<sequence>MSKKATIYRMVTPKHLCPWGIKALDLLRRAGFEIEDRHLESEEANQAYKEEQGVSETPQIYIEGERLGGYDDLREYLGKGPDPSEGKTYQPIVAVFSVSFAMAAVTACAAVGPFSWIGLLEKFVAFSMCVLGILKLQDLKSFATGFVQYDLIAQRFVPYASLYAFVEAGAGALMIGHIASLFVAPLVLLLSSVGAISVFKAVYLEKRDLNCACVGGGSKVPLGFVSLTENLMMMAMAVWMFLKALG</sequence>
<feature type="transmembrane region" description="Helical" evidence="5">
    <location>
        <begin position="181"/>
        <end position="199"/>
    </location>
</feature>
<dbReference type="InterPro" id="IPR036249">
    <property type="entry name" value="Thioredoxin-like_sf"/>
</dbReference>
<dbReference type="PROSITE" id="PS51354">
    <property type="entry name" value="GLUTAREDOXIN_2"/>
    <property type="match status" value="1"/>
</dbReference>
<protein>
    <submittedName>
        <fullName evidence="8">Glutaredoxin</fullName>
    </submittedName>
</protein>
<evidence type="ECO:0000259" key="6">
    <source>
        <dbReference type="Pfam" id="PF00462"/>
    </source>
</evidence>
<keyword evidence="4 5" id="KW-0472">Membrane</keyword>
<feature type="transmembrane region" description="Helical" evidence="5">
    <location>
        <begin position="220"/>
        <end position="242"/>
    </location>
</feature>
<dbReference type="SUPFAM" id="SSF52833">
    <property type="entry name" value="Thioredoxin-like"/>
    <property type="match status" value="1"/>
</dbReference>
<dbReference type="AlphaFoldDB" id="A0A927IHK9"/>
<dbReference type="Pfam" id="PF07291">
    <property type="entry name" value="MauE"/>
    <property type="match status" value="1"/>
</dbReference>
<dbReference type="RefSeq" id="WP_191617052.1">
    <property type="nucleotide sequence ID" value="NZ_JACYFG010000022.1"/>
</dbReference>
<evidence type="ECO:0000256" key="3">
    <source>
        <dbReference type="ARBA" id="ARBA00022989"/>
    </source>
</evidence>
<keyword evidence="3 5" id="KW-1133">Transmembrane helix</keyword>
<dbReference type="GO" id="GO:0016020">
    <property type="term" value="C:membrane"/>
    <property type="evidence" value="ECO:0007669"/>
    <property type="project" value="UniProtKB-SubCell"/>
</dbReference>
<organism evidence="8 9">
    <name type="scientific">Pelagicoccus enzymogenes</name>
    <dbReference type="NCBI Taxonomy" id="2773457"/>
    <lineage>
        <taxon>Bacteria</taxon>
        <taxon>Pseudomonadati</taxon>
        <taxon>Verrucomicrobiota</taxon>
        <taxon>Opitutia</taxon>
        <taxon>Puniceicoccales</taxon>
        <taxon>Pelagicoccaceae</taxon>
        <taxon>Pelagicoccus</taxon>
    </lineage>
</organism>
<evidence type="ECO:0000256" key="5">
    <source>
        <dbReference type="SAM" id="Phobius"/>
    </source>
</evidence>
<feature type="domain" description="Glutaredoxin" evidence="6">
    <location>
        <begin position="13"/>
        <end position="65"/>
    </location>
</feature>
<accession>A0A927IHK9</accession>
<comment type="caution">
    <text evidence="8">The sequence shown here is derived from an EMBL/GenBank/DDBJ whole genome shotgun (WGS) entry which is preliminary data.</text>
</comment>
<dbReference type="Pfam" id="PF00462">
    <property type="entry name" value="Glutaredoxin"/>
    <property type="match status" value="1"/>
</dbReference>
<dbReference type="GO" id="GO:0030416">
    <property type="term" value="P:methylamine metabolic process"/>
    <property type="evidence" value="ECO:0007669"/>
    <property type="project" value="InterPro"/>
</dbReference>
<feature type="domain" description="Methylamine utilisation protein MauE" evidence="7">
    <location>
        <begin position="123"/>
        <end position="242"/>
    </location>
</feature>
<name>A0A927IHK9_9BACT</name>
<keyword evidence="2 5" id="KW-0812">Transmembrane</keyword>
<evidence type="ECO:0000256" key="1">
    <source>
        <dbReference type="ARBA" id="ARBA00004141"/>
    </source>
</evidence>
<evidence type="ECO:0000313" key="9">
    <source>
        <dbReference type="Proteomes" id="UP000622317"/>
    </source>
</evidence>
<dbReference type="Proteomes" id="UP000622317">
    <property type="component" value="Unassembled WGS sequence"/>
</dbReference>